<keyword evidence="3" id="KW-1185">Reference proteome</keyword>
<sequence>MRGTLHKIQGSLIILIFTGIFFGNLPTLKAQYSIEHKLVGFLPGEEIFEPLLADPRSPHFSASIQTFKENGKDRSIAAVNLGSSFAIWGWNALGGTWQLGLEAGVFSIFDLDAPSDDLINSDFIVGIPISLRYGAFSMRAKIYHQSSHLGDEFLLRNRPERVDLSYEGIDVLLSLDVGKALRVYGGGGRIIKSKPDLKEKSWQAGAELISPGAIFGKVYPLIAFDFQQFEETDWNNNYSIRAGFQIKSNKFANRKLLLLFESFKGNSPNGQFYDLEVQTIGGGVHLFF</sequence>
<gene>
    <name evidence="2" type="ORF">ELS83_19880</name>
</gene>
<accession>A0ABX1X174</accession>
<keyword evidence="1" id="KW-0812">Transmembrane</keyword>
<dbReference type="EMBL" id="RZNH01000050">
    <property type="protein sequence ID" value="NOU62064.1"/>
    <property type="molecule type" value="Genomic_DNA"/>
</dbReference>
<protein>
    <submittedName>
        <fullName evidence="2">DUF1207 domain-containing protein</fullName>
    </submittedName>
</protein>
<proteinExistence type="predicted"/>
<name>A0ABX1X174_9BACT</name>
<reference evidence="2 3" key="1">
    <citation type="submission" date="2018-12" db="EMBL/GenBank/DDBJ databases">
        <title>Marinifilum JC070 sp. nov., a marine bacterium isolated from Yongle Blue Hole in the South China Sea.</title>
        <authorList>
            <person name="Fu T."/>
        </authorList>
    </citation>
    <scope>NUCLEOTIDE SEQUENCE [LARGE SCALE GENOMIC DNA]</scope>
    <source>
        <strain evidence="2 3">JC070</strain>
    </source>
</reference>
<comment type="caution">
    <text evidence="2">The sequence shown here is derived from an EMBL/GenBank/DDBJ whole genome shotgun (WGS) entry which is preliminary data.</text>
</comment>
<evidence type="ECO:0000313" key="3">
    <source>
        <dbReference type="Proteomes" id="UP000732105"/>
    </source>
</evidence>
<dbReference type="RefSeq" id="WP_171597323.1">
    <property type="nucleotide sequence ID" value="NZ_RZNH01000050.1"/>
</dbReference>
<keyword evidence="1" id="KW-1133">Transmembrane helix</keyword>
<dbReference type="InterPro" id="IPR009599">
    <property type="entry name" value="DUF1207"/>
</dbReference>
<evidence type="ECO:0000313" key="2">
    <source>
        <dbReference type="EMBL" id="NOU62064.1"/>
    </source>
</evidence>
<keyword evidence="1" id="KW-0472">Membrane</keyword>
<feature type="transmembrane region" description="Helical" evidence="1">
    <location>
        <begin position="12"/>
        <end position="28"/>
    </location>
</feature>
<dbReference type="Proteomes" id="UP000732105">
    <property type="component" value="Unassembled WGS sequence"/>
</dbReference>
<dbReference type="Pfam" id="PF06727">
    <property type="entry name" value="DUF1207"/>
    <property type="match status" value="1"/>
</dbReference>
<organism evidence="2 3">
    <name type="scientific">Marinifilum caeruleilacunae</name>
    <dbReference type="NCBI Taxonomy" id="2499076"/>
    <lineage>
        <taxon>Bacteria</taxon>
        <taxon>Pseudomonadati</taxon>
        <taxon>Bacteroidota</taxon>
        <taxon>Bacteroidia</taxon>
        <taxon>Marinilabiliales</taxon>
        <taxon>Marinifilaceae</taxon>
    </lineage>
</organism>
<evidence type="ECO:0000256" key="1">
    <source>
        <dbReference type="SAM" id="Phobius"/>
    </source>
</evidence>